<reference evidence="1" key="1">
    <citation type="journal article" date="2014" name="Front. Microbiol.">
        <title>High frequency of phylogenetically diverse reductive dehalogenase-homologous genes in deep subseafloor sedimentary metagenomes.</title>
        <authorList>
            <person name="Kawai M."/>
            <person name="Futagami T."/>
            <person name="Toyoda A."/>
            <person name="Takaki Y."/>
            <person name="Nishi S."/>
            <person name="Hori S."/>
            <person name="Arai W."/>
            <person name="Tsubouchi T."/>
            <person name="Morono Y."/>
            <person name="Uchiyama I."/>
            <person name="Ito T."/>
            <person name="Fujiyama A."/>
            <person name="Inagaki F."/>
            <person name="Takami H."/>
        </authorList>
    </citation>
    <scope>NUCLEOTIDE SEQUENCE</scope>
    <source>
        <strain evidence="1">Expedition CK06-06</strain>
    </source>
</reference>
<organism evidence="1">
    <name type="scientific">marine sediment metagenome</name>
    <dbReference type="NCBI Taxonomy" id="412755"/>
    <lineage>
        <taxon>unclassified sequences</taxon>
        <taxon>metagenomes</taxon>
        <taxon>ecological metagenomes</taxon>
    </lineage>
</organism>
<dbReference type="AlphaFoldDB" id="X1H128"/>
<comment type="caution">
    <text evidence="1">The sequence shown here is derived from an EMBL/GenBank/DDBJ whole genome shotgun (WGS) entry which is preliminary data.</text>
</comment>
<protein>
    <submittedName>
        <fullName evidence="1">Uncharacterized protein</fullName>
    </submittedName>
</protein>
<proteinExistence type="predicted"/>
<accession>X1H128</accession>
<sequence length="36" mass="4176">DDWYDPTGKKPRLRLHAAAIVATVTSQVVLEELYRY</sequence>
<feature type="non-terminal residue" evidence="1">
    <location>
        <position position="1"/>
    </location>
</feature>
<evidence type="ECO:0000313" key="1">
    <source>
        <dbReference type="EMBL" id="GAH63871.1"/>
    </source>
</evidence>
<gene>
    <name evidence="1" type="ORF">S03H2_46448</name>
</gene>
<name>X1H128_9ZZZZ</name>
<dbReference type="EMBL" id="BARU01029161">
    <property type="protein sequence ID" value="GAH63871.1"/>
    <property type="molecule type" value="Genomic_DNA"/>
</dbReference>